<evidence type="ECO:0000313" key="2">
    <source>
        <dbReference type="Proteomes" id="UP000721844"/>
    </source>
</evidence>
<gene>
    <name evidence="1" type="ORF">ACELLULO517_02805</name>
</gene>
<accession>A0A964E225</accession>
<dbReference type="Proteomes" id="UP000721844">
    <property type="component" value="Unassembled WGS sequence"/>
</dbReference>
<dbReference type="InterPro" id="IPR007739">
    <property type="entry name" value="RgpF"/>
</dbReference>
<protein>
    <submittedName>
        <fullName evidence="1">Lipopolysaccharide biosynthesis protein</fullName>
    </submittedName>
</protein>
<reference evidence="1 2" key="1">
    <citation type="journal article" date="2021" name="Microorganisms">
        <title>Acidisoma silvae sp. nov. and Acidisomacellulosilytica sp. nov., Two Acidophilic Bacteria Isolated from Decaying Wood, Hydrolyzing Cellulose and Producing Poly-3-hydroxybutyrate.</title>
        <authorList>
            <person name="Mieszkin S."/>
            <person name="Pouder E."/>
            <person name="Uroz S."/>
            <person name="Simon-Colin C."/>
            <person name="Alain K."/>
        </authorList>
    </citation>
    <scope>NUCLEOTIDE SEQUENCE [LARGE SCALE GENOMIC DNA]</scope>
    <source>
        <strain evidence="1 2">HW T5.17</strain>
    </source>
</reference>
<organism evidence="1 2">
    <name type="scientific">Acidisoma cellulosilyticum</name>
    <dbReference type="NCBI Taxonomy" id="2802395"/>
    <lineage>
        <taxon>Bacteria</taxon>
        <taxon>Pseudomonadati</taxon>
        <taxon>Pseudomonadota</taxon>
        <taxon>Alphaproteobacteria</taxon>
        <taxon>Acetobacterales</taxon>
        <taxon>Acidocellaceae</taxon>
        <taxon>Acidisoma</taxon>
    </lineage>
</organism>
<proteinExistence type="predicted"/>
<name>A0A964E225_9PROT</name>
<sequence>MRALIRRILAADALVGRALGVSSPLRGFTREASVQIRIAAAWPLGFLHSTHQVVERYDAPTRPIRQDVALFVHFDAEGRVLPATRDFLLGLARTDLSIVFVTNSGFILDEDKAFLRDYCSAILIRRNIGYDFGAWRDALDTLGLPRAETRAIYLVNDSVYGPFTDLAPLLAPIDFAKADIWGVTESWQHRYHLQSFFLACGGKAIRSRAWRQFWGSVRPIPCKDWVIRHCEIGFTRALAQGGITTAALFPNETLLDHTELERLEQVVAADDLAEGQDARLRAEAVHAGRILHYAQRERVPLNPSIDLWRQLLQAGYPFLKRELLLRNPTKVADVFEWEEVVSRSLHANPQPLADAIRQSLGERLGEVWNDPDREQPKTAA</sequence>
<evidence type="ECO:0000313" key="1">
    <source>
        <dbReference type="EMBL" id="MCB8879150.1"/>
    </source>
</evidence>
<keyword evidence="2" id="KW-1185">Reference proteome</keyword>
<dbReference type="EMBL" id="JAESVA010000001">
    <property type="protein sequence ID" value="MCB8879150.1"/>
    <property type="molecule type" value="Genomic_DNA"/>
</dbReference>
<dbReference type="AlphaFoldDB" id="A0A964E225"/>
<dbReference type="Pfam" id="PF05045">
    <property type="entry name" value="RgpF"/>
    <property type="match status" value="1"/>
</dbReference>
<comment type="caution">
    <text evidence="1">The sequence shown here is derived from an EMBL/GenBank/DDBJ whole genome shotgun (WGS) entry which is preliminary data.</text>
</comment>